<protein>
    <submittedName>
        <fullName evidence="1">Uncharacterized protein</fullName>
    </submittedName>
</protein>
<comment type="caution">
    <text evidence="1">The sequence shown here is derived from an EMBL/GenBank/DDBJ whole genome shotgun (WGS) entry which is preliminary data.</text>
</comment>
<evidence type="ECO:0000313" key="2">
    <source>
        <dbReference type="Proteomes" id="UP000236546"/>
    </source>
</evidence>
<evidence type="ECO:0000313" key="1">
    <source>
        <dbReference type="EMBL" id="PNP44714.1"/>
    </source>
</evidence>
<dbReference type="EMBL" id="MTYH01000028">
    <property type="protein sequence ID" value="PNP44714.1"/>
    <property type="molecule type" value="Genomic_DNA"/>
</dbReference>
<sequence length="55" mass="6587">MSAFPWCEARSILAPRSHDVINPVWTQSKNRTMWLKRLRWVKNTSSLWPKEVPYS</sequence>
<proteinExistence type="predicted"/>
<organism evidence="1 2">
    <name type="scientific">Trichoderma gamsii</name>
    <dbReference type="NCBI Taxonomy" id="398673"/>
    <lineage>
        <taxon>Eukaryota</taxon>
        <taxon>Fungi</taxon>
        <taxon>Dikarya</taxon>
        <taxon>Ascomycota</taxon>
        <taxon>Pezizomycotina</taxon>
        <taxon>Sordariomycetes</taxon>
        <taxon>Hypocreomycetidae</taxon>
        <taxon>Hypocreales</taxon>
        <taxon>Hypocreaceae</taxon>
        <taxon>Trichoderma</taxon>
    </lineage>
</organism>
<dbReference type="Proteomes" id="UP000236546">
    <property type="component" value="Unassembled WGS sequence"/>
</dbReference>
<dbReference type="AlphaFoldDB" id="A0A2K0TGR1"/>
<name>A0A2K0TGR1_9HYPO</name>
<accession>A0A2K0TGR1</accession>
<gene>
    <name evidence="1" type="ORF">TGAMA5MH_03521</name>
</gene>
<reference evidence="1 2" key="1">
    <citation type="submission" date="2017-02" db="EMBL/GenBank/DDBJ databases">
        <title>Genomes of Trichoderma spp. with biocontrol activity.</title>
        <authorList>
            <person name="Gardiner D."/>
            <person name="Kazan K."/>
            <person name="Vos C."/>
            <person name="Harvey P."/>
        </authorList>
    </citation>
    <scope>NUCLEOTIDE SEQUENCE [LARGE SCALE GENOMIC DNA]</scope>
    <source>
        <strain evidence="1 2">A5MH</strain>
    </source>
</reference>